<evidence type="ECO:0000313" key="5">
    <source>
        <dbReference type="Proteomes" id="UP001519289"/>
    </source>
</evidence>
<evidence type="ECO:0000256" key="1">
    <source>
        <dbReference type="SAM" id="MobiDB-lite"/>
    </source>
</evidence>
<feature type="transmembrane region" description="Helical" evidence="2">
    <location>
        <begin position="143"/>
        <end position="160"/>
    </location>
</feature>
<evidence type="ECO:0000259" key="3">
    <source>
        <dbReference type="SMART" id="SM00460"/>
    </source>
</evidence>
<accession>A0ABS4JT03</accession>
<feature type="transmembrane region" description="Helical" evidence="2">
    <location>
        <begin position="166"/>
        <end position="185"/>
    </location>
</feature>
<dbReference type="SUPFAM" id="SSF54001">
    <property type="entry name" value="Cysteine proteinases"/>
    <property type="match status" value="1"/>
</dbReference>
<feature type="transmembrane region" description="Helical" evidence="2">
    <location>
        <begin position="111"/>
        <end position="131"/>
    </location>
</feature>
<name>A0ABS4JT03_9FIRM</name>
<dbReference type="Pfam" id="PF13559">
    <property type="entry name" value="DUF4129"/>
    <property type="match status" value="1"/>
</dbReference>
<feature type="transmembrane region" description="Helical" evidence="2">
    <location>
        <begin position="62"/>
        <end position="79"/>
    </location>
</feature>
<dbReference type="SMART" id="SM00460">
    <property type="entry name" value="TGc"/>
    <property type="match status" value="1"/>
</dbReference>
<dbReference type="EMBL" id="JAGGLG010000015">
    <property type="protein sequence ID" value="MBP2018655.1"/>
    <property type="molecule type" value="Genomic_DNA"/>
</dbReference>
<feature type="region of interest" description="Disordered" evidence="1">
    <location>
        <begin position="580"/>
        <end position="611"/>
    </location>
</feature>
<feature type="domain" description="Transglutaminase-like" evidence="3">
    <location>
        <begin position="474"/>
        <end position="551"/>
    </location>
</feature>
<dbReference type="InterPro" id="IPR002931">
    <property type="entry name" value="Transglutaminase-like"/>
</dbReference>
<dbReference type="InterPro" id="IPR021878">
    <property type="entry name" value="TgpA_N"/>
</dbReference>
<keyword evidence="2" id="KW-1133">Transmembrane helix</keyword>
<dbReference type="PANTHER" id="PTHR42736:SF1">
    <property type="entry name" value="PROTEIN-GLUTAMINE GAMMA-GLUTAMYLTRANSFERASE"/>
    <property type="match status" value="1"/>
</dbReference>
<comment type="caution">
    <text evidence="4">The sequence shown here is derived from an EMBL/GenBank/DDBJ whole genome shotgun (WGS) entry which is preliminary data.</text>
</comment>
<evidence type="ECO:0000313" key="4">
    <source>
        <dbReference type="EMBL" id="MBP2018655.1"/>
    </source>
</evidence>
<dbReference type="Pfam" id="PF11992">
    <property type="entry name" value="TgpA_N"/>
    <property type="match status" value="1"/>
</dbReference>
<feature type="transmembrane region" description="Helical" evidence="2">
    <location>
        <begin position="197"/>
        <end position="220"/>
    </location>
</feature>
<dbReference type="Gene3D" id="3.10.620.30">
    <property type="match status" value="1"/>
</dbReference>
<protein>
    <submittedName>
        <fullName evidence="4">Transglutaminase-like putative cysteine protease</fullName>
    </submittedName>
</protein>
<keyword evidence="5" id="KW-1185">Reference proteome</keyword>
<feature type="transmembrane region" description="Helical" evidence="2">
    <location>
        <begin position="12"/>
        <end position="29"/>
    </location>
</feature>
<dbReference type="RefSeq" id="WP_209466781.1">
    <property type="nucleotide sequence ID" value="NZ_JAGGLG010000015.1"/>
</dbReference>
<feature type="transmembrane region" description="Helical" evidence="2">
    <location>
        <begin position="41"/>
        <end position="57"/>
    </location>
</feature>
<dbReference type="Proteomes" id="UP001519289">
    <property type="component" value="Unassembled WGS sequence"/>
</dbReference>
<reference evidence="4 5" key="1">
    <citation type="submission" date="2021-03" db="EMBL/GenBank/DDBJ databases">
        <title>Genomic Encyclopedia of Type Strains, Phase IV (KMG-IV): sequencing the most valuable type-strain genomes for metagenomic binning, comparative biology and taxonomic classification.</title>
        <authorList>
            <person name="Goeker M."/>
        </authorList>
    </citation>
    <scope>NUCLEOTIDE SEQUENCE [LARGE SCALE GENOMIC DNA]</scope>
    <source>
        <strain evidence="4 5">DSM 27138</strain>
    </source>
</reference>
<gene>
    <name evidence="4" type="ORF">J2Z79_002070</name>
</gene>
<feature type="transmembrane region" description="Helical" evidence="2">
    <location>
        <begin position="618"/>
        <end position="636"/>
    </location>
</feature>
<sequence length="751" mass="82111">MVAARPSAGYQLTIALLGLVAVRLVLHSLDEFWRMALPWEWPWILAGIGVLYSWVWWRSRLAGLLCTLGAGAALAFALWRDPALGGWLAGLAGEGAALAAELAAGNLGATFGHRVGLALVALAGLGTGLLVTGEALGRGRTAWTIVLGLVIFGTEWGWYFDPAAGYFQLYVVLSLILWVLGQAALRDARWRAEGRHAGWRSGVAPTLAAVLAVALVAGLLPGHYAPVNLGELGRRIQEALPALGRFRGAGVADWGSDFSLAATGFSPDGGRLGGSVVPDDRVALRVRTPGPLGQTLYLRGAAYLTYTGWSWERGESPEMNPDSYGLLPSLMAPDAMSRSLQVEVMPALDFGRTIFNVLEPRRVDGLSGFEADAEANLRARHGIGDQPYTVVARLPLYNREQIRSAMGEAGPDLARYLQLPDLPARIGELAQAITGRADHPYEQAEAIEQYLRSLAYTLTPPRTPADRDFVDYFLFDLGQGYCTYFASAMVVMLRELGIPARFVEGFAVPASTSFTVDARGGYVYEVRNSLAHAWVEAYFPGYGWVTFDPTPRADLPLIPRNAPLAVQQWVDLPPDDLAEITDPAEGLAPQTPRDQTPEDQEIFGGGSAASEGRTWPRLGLPLALPVLLLLAAAWTLRAQNRFRYRDARSVVQEAWEKAAWLLGRFGLPRRPHETVAEYARTLADALPLLKEEALRAAADYGAARYGPPGRPVPAEAAQRARALWERVSEALFDRYGWRVYLWRRLGWRRRR</sequence>
<proteinExistence type="predicted"/>
<dbReference type="InterPro" id="IPR038765">
    <property type="entry name" value="Papain-like_cys_pep_sf"/>
</dbReference>
<dbReference type="InterPro" id="IPR025403">
    <property type="entry name" value="TgpA-like_C"/>
</dbReference>
<keyword evidence="2" id="KW-0812">Transmembrane</keyword>
<dbReference type="InterPro" id="IPR052901">
    <property type="entry name" value="Bact_TGase-like"/>
</dbReference>
<organism evidence="4 5">
    <name type="scientific">Symbiobacterium terraclitae</name>
    <dbReference type="NCBI Taxonomy" id="557451"/>
    <lineage>
        <taxon>Bacteria</taxon>
        <taxon>Bacillati</taxon>
        <taxon>Bacillota</taxon>
        <taxon>Clostridia</taxon>
        <taxon>Eubacteriales</taxon>
        <taxon>Symbiobacteriaceae</taxon>
        <taxon>Symbiobacterium</taxon>
    </lineage>
</organism>
<dbReference type="PANTHER" id="PTHR42736">
    <property type="entry name" value="PROTEIN-GLUTAMINE GAMMA-GLUTAMYLTRANSFERASE"/>
    <property type="match status" value="1"/>
</dbReference>
<keyword evidence="2" id="KW-0472">Membrane</keyword>
<evidence type="ECO:0000256" key="2">
    <source>
        <dbReference type="SAM" id="Phobius"/>
    </source>
</evidence>
<dbReference type="Pfam" id="PF01841">
    <property type="entry name" value="Transglut_core"/>
    <property type="match status" value="1"/>
</dbReference>